<protein>
    <recommendedName>
        <fullName evidence="11">Starch-binding associating with outer membrane</fullName>
    </recommendedName>
</protein>
<dbReference type="GO" id="GO:0009279">
    <property type="term" value="C:cell outer membrane"/>
    <property type="evidence" value="ECO:0007669"/>
    <property type="project" value="UniProtKB-SubCell"/>
</dbReference>
<evidence type="ECO:0000256" key="2">
    <source>
        <dbReference type="ARBA" id="ARBA00006275"/>
    </source>
</evidence>
<feature type="signal peptide" evidence="6">
    <location>
        <begin position="1"/>
        <end position="22"/>
    </location>
</feature>
<evidence type="ECO:0000256" key="5">
    <source>
        <dbReference type="ARBA" id="ARBA00023237"/>
    </source>
</evidence>
<name>A0A7W5DQ60_9PORP</name>
<keyword evidence="4" id="KW-0472">Membrane</keyword>
<dbReference type="SUPFAM" id="SSF48452">
    <property type="entry name" value="TPR-like"/>
    <property type="match status" value="1"/>
</dbReference>
<organism evidence="9 10">
    <name type="scientific">Microbacter margulisiae</name>
    <dbReference type="NCBI Taxonomy" id="1350067"/>
    <lineage>
        <taxon>Bacteria</taxon>
        <taxon>Pseudomonadati</taxon>
        <taxon>Bacteroidota</taxon>
        <taxon>Bacteroidia</taxon>
        <taxon>Bacteroidales</taxon>
        <taxon>Porphyromonadaceae</taxon>
        <taxon>Microbacter</taxon>
    </lineage>
</organism>
<dbReference type="Pfam" id="PF07980">
    <property type="entry name" value="SusD_RagB"/>
    <property type="match status" value="1"/>
</dbReference>
<comment type="caution">
    <text evidence="9">The sequence shown here is derived from an EMBL/GenBank/DDBJ whole genome shotgun (WGS) entry which is preliminary data.</text>
</comment>
<keyword evidence="3 6" id="KW-0732">Signal</keyword>
<dbReference type="Proteomes" id="UP000544222">
    <property type="component" value="Unassembled WGS sequence"/>
</dbReference>
<reference evidence="9 10" key="1">
    <citation type="submission" date="2020-08" db="EMBL/GenBank/DDBJ databases">
        <title>Genomic Encyclopedia of Type Strains, Phase IV (KMG-IV): sequencing the most valuable type-strain genomes for metagenomic binning, comparative biology and taxonomic classification.</title>
        <authorList>
            <person name="Goeker M."/>
        </authorList>
    </citation>
    <scope>NUCLEOTIDE SEQUENCE [LARGE SCALE GENOMIC DNA]</scope>
    <source>
        <strain evidence="9 10">DSM 27471</strain>
    </source>
</reference>
<proteinExistence type="inferred from homology"/>
<feature type="domain" description="SusD-like N-terminal" evidence="8">
    <location>
        <begin position="114"/>
        <end position="237"/>
    </location>
</feature>
<dbReference type="InterPro" id="IPR012944">
    <property type="entry name" value="SusD_RagB_dom"/>
</dbReference>
<evidence type="ECO:0000259" key="7">
    <source>
        <dbReference type="Pfam" id="PF07980"/>
    </source>
</evidence>
<evidence type="ECO:0000259" key="8">
    <source>
        <dbReference type="Pfam" id="PF14322"/>
    </source>
</evidence>
<evidence type="ECO:0000256" key="6">
    <source>
        <dbReference type="SAM" id="SignalP"/>
    </source>
</evidence>
<evidence type="ECO:0000256" key="4">
    <source>
        <dbReference type="ARBA" id="ARBA00023136"/>
    </source>
</evidence>
<accession>A0A7W5DQ60</accession>
<dbReference type="PROSITE" id="PS51257">
    <property type="entry name" value="PROKAR_LIPOPROTEIN"/>
    <property type="match status" value="1"/>
</dbReference>
<keyword evidence="5" id="KW-0998">Cell outer membrane</keyword>
<comment type="similarity">
    <text evidence="2">Belongs to the SusD family.</text>
</comment>
<feature type="chain" id="PRO_5031111668" description="Starch-binding associating with outer membrane" evidence="6">
    <location>
        <begin position="23"/>
        <end position="654"/>
    </location>
</feature>
<dbReference type="InterPro" id="IPR011990">
    <property type="entry name" value="TPR-like_helical_dom_sf"/>
</dbReference>
<sequence length="654" mass="72982">MNNKILYLFLSLAMLLVTSCSDKFLENMKSYNNYDASLFTNQTETGWFLDNIYYNYFSGYNSPIKTVVGLYSNDQTYMTEEIGGTINNLINPTMTLNTAASCSTYFGSALTSSVNNNPYTRIRNCNFLIDTINYMGSNLPETFRQEVRGQAFFLRALQYFDLVRTYGGVPLVLHLISPSATNTSIRYPRATTSECVTQIVNDLDSAANLLPTSWSSSTDYGRFTKGAALAEISRVLLTYASPLFNTDWDNTSDSRWQAALAAGLAAEKECSADGYGLYGSSAKDWANMFVSSAGYKKEGIIVFQCSSSSTPSAEINNQWENSIRLKSQGGSGGIAVPKEMIDLFPMANGTRPTVADGYNDSLFFLNRDPRFYRTFAFSGCKWANKANANSVVWAYRYVNSKGAYTYHGNNQLKSPCFVRKMSDPSADSTAFSYSGTPIMEYRYAELILNIAECYAATGDLSDCLTYLERIRARVGIPSANNYGLGTFTDKYQAIAACLYERQVELAYEGKRFWDIQRWMLFNDDASSGNNTCAKLGLTPLDQTTRVGDYWQAKTVSNTDPVASAINTISIDPDASNFTQELNSLATLYNTYFVRVAASPAMDTYNNQTLTQFGWQQNYYIQGLPTTVLTNNPWLLQTKGWYDAYGSQGTFDYQQ</sequence>
<comment type="subcellular location">
    <subcellularLocation>
        <location evidence="1">Cell outer membrane</location>
    </subcellularLocation>
</comment>
<evidence type="ECO:0000256" key="3">
    <source>
        <dbReference type="ARBA" id="ARBA00022729"/>
    </source>
</evidence>
<dbReference type="InterPro" id="IPR033985">
    <property type="entry name" value="SusD-like_N"/>
</dbReference>
<evidence type="ECO:0000256" key="1">
    <source>
        <dbReference type="ARBA" id="ARBA00004442"/>
    </source>
</evidence>
<gene>
    <name evidence="9" type="ORF">FHX64_001149</name>
</gene>
<evidence type="ECO:0000313" key="10">
    <source>
        <dbReference type="Proteomes" id="UP000544222"/>
    </source>
</evidence>
<evidence type="ECO:0008006" key="11">
    <source>
        <dbReference type="Google" id="ProtNLM"/>
    </source>
</evidence>
<feature type="domain" description="RagB/SusD" evidence="7">
    <location>
        <begin position="304"/>
        <end position="640"/>
    </location>
</feature>
<evidence type="ECO:0000313" key="9">
    <source>
        <dbReference type="EMBL" id="MBB3186986.1"/>
    </source>
</evidence>
<dbReference type="Gene3D" id="1.25.40.390">
    <property type="match status" value="1"/>
</dbReference>
<dbReference type="Pfam" id="PF14322">
    <property type="entry name" value="SusD-like_3"/>
    <property type="match status" value="1"/>
</dbReference>
<dbReference type="RefSeq" id="WP_183412806.1">
    <property type="nucleotide sequence ID" value="NZ_JACHYB010000001.1"/>
</dbReference>
<dbReference type="AlphaFoldDB" id="A0A7W5DQ60"/>
<keyword evidence="10" id="KW-1185">Reference proteome</keyword>
<dbReference type="EMBL" id="JACHYB010000001">
    <property type="protein sequence ID" value="MBB3186986.1"/>
    <property type="molecule type" value="Genomic_DNA"/>
</dbReference>